<dbReference type="PANTHER" id="PTHR34599:SF1">
    <property type="entry name" value="PHOSPHATIDIC ACID PHOSPHATASE TYPE 2_HALOPEROXIDASE DOMAIN-CONTAINING PROTEIN"/>
    <property type="match status" value="1"/>
</dbReference>
<dbReference type="InterPro" id="IPR016119">
    <property type="entry name" value="Br/Cl_peroxidase_C"/>
</dbReference>
<evidence type="ECO:0000259" key="2">
    <source>
        <dbReference type="Pfam" id="PF17897"/>
    </source>
</evidence>
<dbReference type="InterPro" id="IPR052559">
    <property type="entry name" value="V-haloperoxidase"/>
</dbReference>
<dbReference type="Gene3D" id="1.10.606.10">
    <property type="entry name" value="Vanadium-containing Chloroperoxidase, domain 2"/>
    <property type="match status" value="1"/>
</dbReference>
<protein>
    <submittedName>
        <fullName evidence="3">Phosphoesterase PA-phosphatase-like protein</fullName>
    </submittedName>
</protein>
<dbReference type="SUPFAM" id="SSF48317">
    <property type="entry name" value="Acid phosphatase/Vanadium-dependent haloperoxidase"/>
    <property type="match status" value="1"/>
</dbReference>
<dbReference type="Gene3D" id="1.20.144.10">
    <property type="entry name" value="Phosphatidic acid phosphatase type 2/haloperoxidase"/>
    <property type="match status" value="1"/>
</dbReference>
<sequence>MDPILYWNDVALEANRVSHTNGKGEQTGPTLSSRALAIVHLAMYDAFVGAAQSGLSHYLTPKPAAGSPAAGSSADAAVAAAAHATLSHLFPSQKAFFDLKHAQAGLSGAGLQEGHQFGLEVAKNILDDRKDDPDATDDGYASSMAYGAHRPDPDNPEQGYHAPFYGAGSKLFAVTDRHELDDPPRPTDPVNPNDPASYISALRQVRGQGCAPELMGALPAGLPRRTPDQTVRGIYWGYDGASGLGTPPRMYNQIVRWVAENVPHPDNQDGEANTPEQNARLFALVNVAMADAGILAWDQKYIHDLWRPVVGIREHDESMGPAGMGNNAVDDDCDPFWLPLGAPLTNKMDKNFTPPFPAYPSGHATFGAAAFQITRLFYGVDRASTQDALFKDQDGNDKAFVSDELNGVNKDNKGTVRPKHARTFEDGLWRMIVQNGRSRVDLGVHWVFDAFALDNNGRPDLSQNVGGVPLGLTIAHDIFDTDMQTSEEGPRD</sequence>
<feature type="domain" description="Vanadium chloroperoxidase N-terminal" evidence="2">
    <location>
        <begin position="4"/>
        <end position="156"/>
    </location>
</feature>
<reference evidence="3" key="1">
    <citation type="submission" date="2020-02" db="EMBL/GenBank/DDBJ databases">
        <authorList>
            <person name="Meier V. D."/>
        </authorList>
    </citation>
    <scope>NUCLEOTIDE SEQUENCE</scope>
    <source>
        <strain evidence="3">AVDCRST_MAG02</strain>
    </source>
</reference>
<dbReference type="GO" id="GO:0004601">
    <property type="term" value="F:peroxidase activity"/>
    <property type="evidence" value="ECO:0007669"/>
    <property type="project" value="InterPro"/>
</dbReference>
<dbReference type="CDD" id="cd03398">
    <property type="entry name" value="PAP2_haloperoxidase"/>
    <property type="match status" value="1"/>
</dbReference>
<evidence type="ECO:0000313" key="3">
    <source>
        <dbReference type="EMBL" id="CAA9455989.1"/>
    </source>
</evidence>
<dbReference type="AlphaFoldDB" id="A0A6J4R3C9"/>
<name>A0A6J4R3C9_9ACTN</name>
<dbReference type="Pfam" id="PF17897">
    <property type="entry name" value="VCPO_N"/>
    <property type="match status" value="1"/>
</dbReference>
<dbReference type="EMBL" id="CADCVH010000051">
    <property type="protein sequence ID" value="CAA9455989.1"/>
    <property type="molecule type" value="Genomic_DNA"/>
</dbReference>
<dbReference type="InterPro" id="IPR036938">
    <property type="entry name" value="PAP2/HPO_sf"/>
</dbReference>
<accession>A0A6J4R3C9</accession>
<dbReference type="PANTHER" id="PTHR34599">
    <property type="entry name" value="PEROXIDASE-RELATED"/>
    <property type="match status" value="1"/>
</dbReference>
<gene>
    <name evidence="3" type="ORF">AVDCRST_MAG02-1635</name>
</gene>
<feature type="region of interest" description="Disordered" evidence="1">
    <location>
        <begin position="128"/>
        <end position="159"/>
    </location>
</feature>
<organism evidence="3">
    <name type="scientific">uncultured Rubrobacteraceae bacterium</name>
    <dbReference type="NCBI Taxonomy" id="349277"/>
    <lineage>
        <taxon>Bacteria</taxon>
        <taxon>Bacillati</taxon>
        <taxon>Actinomycetota</taxon>
        <taxon>Rubrobacteria</taxon>
        <taxon>Rubrobacterales</taxon>
        <taxon>Rubrobacteraceae</taxon>
        <taxon>environmental samples</taxon>
    </lineage>
</organism>
<dbReference type="InterPro" id="IPR041067">
    <property type="entry name" value="VCPO_N"/>
</dbReference>
<proteinExistence type="predicted"/>
<evidence type="ECO:0000256" key="1">
    <source>
        <dbReference type="SAM" id="MobiDB-lite"/>
    </source>
</evidence>